<protein>
    <submittedName>
        <fullName evidence="1">Uncharacterized protein</fullName>
    </submittedName>
</protein>
<sequence length="94" mass="10681">MDGAVALRRGVASRPLIDARQGAAFANRPDFEQVKQQNEQEMTALTTAAVQSLIGLMGGMRTEDRPQAPWMRYRTSEEELERLRIAESHVTYRF</sequence>
<dbReference type="Proteomes" id="UP000244060">
    <property type="component" value="Unassembled WGS sequence"/>
</dbReference>
<evidence type="ECO:0000313" key="2">
    <source>
        <dbReference type="Proteomes" id="UP000244060"/>
    </source>
</evidence>
<name>A0A2T5K825_9RHOB</name>
<accession>A0A2T5K825</accession>
<comment type="caution">
    <text evidence="1">The sequence shown here is derived from an EMBL/GenBank/DDBJ whole genome shotgun (WGS) entry which is preliminary data.</text>
</comment>
<gene>
    <name evidence="1" type="ORF">C8J28_108213</name>
</gene>
<dbReference type="AlphaFoldDB" id="A0A2T5K825"/>
<keyword evidence="2" id="KW-1185">Reference proteome</keyword>
<proteinExistence type="predicted"/>
<reference evidence="1 2" key="1">
    <citation type="submission" date="2018-04" db="EMBL/GenBank/DDBJ databases">
        <title>Genomic Encyclopedia of Type Strains, Phase III (KMG-III): the genomes of soil and plant-associated and newly described type strains.</title>
        <authorList>
            <person name="Whitman W."/>
        </authorList>
    </citation>
    <scope>NUCLEOTIDE SEQUENCE [LARGE SCALE GENOMIC DNA]</scope>
    <source>
        <strain evidence="1 2">KA25</strain>
    </source>
</reference>
<evidence type="ECO:0000313" key="1">
    <source>
        <dbReference type="EMBL" id="PTR18492.1"/>
    </source>
</evidence>
<organism evidence="1 2">
    <name type="scientific">Cereibacter azotoformans</name>
    <dbReference type="NCBI Taxonomy" id="43057"/>
    <lineage>
        <taxon>Bacteria</taxon>
        <taxon>Pseudomonadati</taxon>
        <taxon>Pseudomonadota</taxon>
        <taxon>Alphaproteobacteria</taxon>
        <taxon>Rhodobacterales</taxon>
        <taxon>Paracoccaceae</taxon>
        <taxon>Cereibacter</taxon>
    </lineage>
</organism>
<dbReference type="EMBL" id="QAOT01000008">
    <property type="protein sequence ID" value="PTR18492.1"/>
    <property type="molecule type" value="Genomic_DNA"/>
</dbReference>